<name>A0AAV7UAN9_PLEWA</name>
<dbReference type="EMBL" id="JANPWB010000005">
    <property type="protein sequence ID" value="KAJ1186142.1"/>
    <property type="molecule type" value="Genomic_DNA"/>
</dbReference>
<accession>A0AAV7UAN9</accession>
<evidence type="ECO:0000313" key="2">
    <source>
        <dbReference type="Proteomes" id="UP001066276"/>
    </source>
</evidence>
<protein>
    <submittedName>
        <fullName evidence="1">Uncharacterized protein</fullName>
    </submittedName>
</protein>
<dbReference type="Proteomes" id="UP001066276">
    <property type="component" value="Chromosome 3_1"/>
</dbReference>
<evidence type="ECO:0000313" key="1">
    <source>
        <dbReference type="EMBL" id="KAJ1186142.1"/>
    </source>
</evidence>
<dbReference type="AlphaFoldDB" id="A0AAV7UAN9"/>
<gene>
    <name evidence="1" type="ORF">NDU88_002925</name>
</gene>
<proteinExistence type="predicted"/>
<comment type="caution">
    <text evidence="1">The sequence shown here is derived from an EMBL/GenBank/DDBJ whole genome shotgun (WGS) entry which is preliminary data.</text>
</comment>
<keyword evidence="2" id="KW-1185">Reference proteome</keyword>
<sequence length="94" mass="11089">MLSALDSSLSLLYLAHSNPRASITQRPRGLLFKNKYDLLVSLQFVGEYVKIYQTCCRHAYRGLEGRHRKKIERVYKALPDKDTMQERHVMKRFC</sequence>
<organism evidence="1 2">
    <name type="scientific">Pleurodeles waltl</name>
    <name type="common">Iberian ribbed newt</name>
    <dbReference type="NCBI Taxonomy" id="8319"/>
    <lineage>
        <taxon>Eukaryota</taxon>
        <taxon>Metazoa</taxon>
        <taxon>Chordata</taxon>
        <taxon>Craniata</taxon>
        <taxon>Vertebrata</taxon>
        <taxon>Euteleostomi</taxon>
        <taxon>Amphibia</taxon>
        <taxon>Batrachia</taxon>
        <taxon>Caudata</taxon>
        <taxon>Salamandroidea</taxon>
        <taxon>Salamandridae</taxon>
        <taxon>Pleurodelinae</taxon>
        <taxon>Pleurodeles</taxon>
    </lineage>
</organism>
<reference evidence="1" key="1">
    <citation type="journal article" date="2022" name="bioRxiv">
        <title>Sequencing and chromosome-scale assembly of the giantPleurodeles waltlgenome.</title>
        <authorList>
            <person name="Brown T."/>
            <person name="Elewa A."/>
            <person name="Iarovenko S."/>
            <person name="Subramanian E."/>
            <person name="Araus A.J."/>
            <person name="Petzold A."/>
            <person name="Susuki M."/>
            <person name="Suzuki K.-i.T."/>
            <person name="Hayashi T."/>
            <person name="Toyoda A."/>
            <person name="Oliveira C."/>
            <person name="Osipova E."/>
            <person name="Leigh N.D."/>
            <person name="Simon A."/>
            <person name="Yun M.H."/>
        </authorList>
    </citation>
    <scope>NUCLEOTIDE SEQUENCE</scope>
    <source>
        <strain evidence="1">20211129_DDA</strain>
        <tissue evidence="1">Liver</tissue>
    </source>
</reference>